<evidence type="ECO:0000313" key="1">
    <source>
        <dbReference type="EMBL" id="MBM7815330.1"/>
    </source>
</evidence>
<dbReference type="Proteomes" id="UP000809290">
    <property type="component" value="Unassembled WGS sequence"/>
</dbReference>
<dbReference type="EMBL" id="JAFBCP010000001">
    <property type="protein sequence ID" value="MBM7815330.1"/>
    <property type="molecule type" value="Genomic_DNA"/>
</dbReference>
<reference evidence="1 2" key="1">
    <citation type="submission" date="2021-01" db="EMBL/GenBank/DDBJ databases">
        <title>Sequencing the genomes of 1000 actinobacteria strains.</title>
        <authorList>
            <person name="Klenk H.-P."/>
        </authorList>
    </citation>
    <scope>NUCLEOTIDE SEQUENCE [LARGE SCALE GENOMIC DNA]</scope>
    <source>
        <strain evidence="1 2">DSM 13657</strain>
    </source>
</reference>
<sequence>MTWVPVATATFMSSVEQVSVASASAANTAVRQISTALGIAVFGAVSTRAFQARVQDSGLFEAWSLPQGADALVTTVIGSLRALVPAAEAGVRTALDYSTNRS</sequence>
<keyword evidence="2" id="KW-1185">Reference proteome</keyword>
<gene>
    <name evidence="1" type="ORF">JOE56_000024</name>
</gene>
<organism evidence="1 2">
    <name type="scientific">Brevibacterium paucivorans</name>
    <dbReference type="NCBI Taxonomy" id="170994"/>
    <lineage>
        <taxon>Bacteria</taxon>
        <taxon>Bacillati</taxon>
        <taxon>Actinomycetota</taxon>
        <taxon>Actinomycetes</taxon>
        <taxon>Micrococcales</taxon>
        <taxon>Brevibacteriaceae</taxon>
        <taxon>Brevibacterium</taxon>
    </lineage>
</organism>
<name>A0ABS2SGF4_9MICO</name>
<proteinExistence type="predicted"/>
<evidence type="ECO:0000313" key="2">
    <source>
        <dbReference type="Proteomes" id="UP000809290"/>
    </source>
</evidence>
<accession>A0ABS2SGF4</accession>
<comment type="caution">
    <text evidence="1">The sequence shown here is derived from an EMBL/GenBank/DDBJ whole genome shotgun (WGS) entry which is preliminary data.</text>
</comment>
<protein>
    <submittedName>
        <fullName evidence="1">Uncharacterized protein</fullName>
    </submittedName>
</protein>